<keyword evidence="3" id="KW-1185">Reference proteome</keyword>
<gene>
    <name evidence="2" type="ORF">N7U68_07795</name>
</gene>
<feature type="signal peptide" evidence="1">
    <location>
        <begin position="1"/>
        <end position="15"/>
    </location>
</feature>
<reference evidence="2" key="1">
    <citation type="submission" date="2022-10" db="EMBL/GenBank/DDBJ databases">
        <title>Roseovarius pelagicus sp. nov., isolated from Arctic seawater.</title>
        <authorList>
            <person name="Hong Y.W."/>
            <person name="Hwang C.Y."/>
        </authorList>
    </citation>
    <scope>NUCLEOTIDE SEQUENCE</scope>
    <source>
        <strain evidence="2">HL-MP18</strain>
    </source>
</reference>
<name>A0ABY6DEF3_9RHOB</name>
<dbReference type="PROSITE" id="PS51257">
    <property type="entry name" value="PROKAR_LIPOPROTEIN"/>
    <property type="match status" value="1"/>
</dbReference>
<accession>A0ABY6DEF3</accession>
<protein>
    <recommendedName>
        <fullName evidence="4">Lipoprotein</fullName>
    </recommendedName>
</protein>
<evidence type="ECO:0000313" key="2">
    <source>
        <dbReference type="EMBL" id="UXX84532.1"/>
    </source>
</evidence>
<feature type="chain" id="PRO_5045228984" description="Lipoprotein" evidence="1">
    <location>
        <begin position="16"/>
        <end position="131"/>
    </location>
</feature>
<organism evidence="2 3">
    <name type="scientific">Roseovarius pelagicus</name>
    <dbReference type="NCBI Taxonomy" id="2980108"/>
    <lineage>
        <taxon>Bacteria</taxon>
        <taxon>Pseudomonadati</taxon>
        <taxon>Pseudomonadota</taxon>
        <taxon>Alphaproteobacteria</taxon>
        <taxon>Rhodobacterales</taxon>
        <taxon>Roseobacteraceae</taxon>
        <taxon>Roseovarius</taxon>
    </lineage>
</organism>
<keyword evidence="1" id="KW-0732">Signal</keyword>
<evidence type="ECO:0000313" key="3">
    <source>
        <dbReference type="Proteomes" id="UP001064087"/>
    </source>
</evidence>
<dbReference type="RefSeq" id="WP_263048757.1">
    <property type="nucleotide sequence ID" value="NZ_CP106738.1"/>
</dbReference>
<evidence type="ECO:0008006" key="4">
    <source>
        <dbReference type="Google" id="ProtNLM"/>
    </source>
</evidence>
<dbReference type="Proteomes" id="UP001064087">
    <property type="component" value="Chromosome"/>
</dbReference>
<sequence length="131" mass="14402">MVRILFLFIALLVTACDMPSPEFRGVTPMRVKIAQSTFDVRVRGTRAEAIRINTEWAPRMAATAPRGVAAIEVVSGCKVRKLRGDQAMMTAHLNCGGPLRPLPVPRPSYLDCGLLDLGDDYADLICEPVYQ</sequence>
<proteinExistence type="predicted"/>
<evidence type="ECO:0000256" key="1">
    <source>
        <dbReference type="SAM" id="SignalP"/>
    </source>
</evidence>
<dbReference type="EMBL" id="CP106738">
    <property type="protein sequence ID" value="UXX84532.1"/>
    <property type="molecule type" value="Genomic_DNA"/>
</dbReference>